<comment type="similarity">
    <text evidence="6">Belongs to the binding-protein-dependent transport system permease family. CysTW subfamily.</text>
</comment>
<dbReference type="InterPro" id="IPR035906">
    <property type="entry name" value="MetI-like_sf"/>
</dbReference>
<accession>A0ABY9WVG0</accession>
<keyword evidence="2 5" id="KW-0812">Transmembrane</keyword>
<feature type="transmembrane region" description="Helical" evidence="5">
    <location>
        <begin position="120"/>
        <end position="141"/>
    </location>
</feature>
<keyword evidence="9" id="KW-1185">Reference proteome</keyword>
<evidence type="ECO:0000256" key="1">
    <source>
        <dbReference type="ARBA" id="ARBA00004651"/>
    </source>
</evidence>
<evidence type="ECO:0000256" key="6">
    <source>
        <dbReference type="RuleBase" id="RU363054"/>
    </source>
</evidence>
<evidence type="ECO:0000256" key="5">
    <source>
        <dbReference type="RuleBase" id="RU363032"/>
    </source>
</evidence>
<feature type="domain" description="ABC transmembrane type-1" evidence="7">
    <location>
        <begin position="112"/>
        <end position="323"/>
    </location>
</feature>
<evidence type="ECO:0000256" key="4">
    <source>
        <dbReference type="ARBA" id="ARBA00023136"/>
    </source>
</evidence>
<dbReference type="PROSITE" id="PS50928">
    <property type="entry name" value="ABC_TM1"/>
    <property type="match status" value="1"/>
</dbReference>
<dbReference type="InterPro" id="IPR000515">
    <property type="entry name" value="MetI-like"/>
</dbReference>
<dbReference type="SUPFAM" id="SSF161098">
    <property type="entry name" value="MetI-like"/>
    <property type="match status" value="1"/>
</dbReference>
<dbReference type="CDD" id="cd06261">
    <property type="entry name" value="TM_PBP2"/>
    <property type="match status" value="1"/>
</dbReference>
<evidence type="ECO:0000313" key="8">
    <source>
        <dbReference type="EMBL" id="WNG46282.1"/>
    </source>
</evidence>
<protein>
    <recommendedName>
        <fullName evidence="6">Phosphate transport system permease protein</fullName>
    </recommendedName>
</protein>
<feature type="transmembrane region" description="Helical" evidence="5">
    <location>
        <begin position="153"/>
        <end position="176"/>
    </location>
</feature>
<evidence type="ECO:0000256" key="3">
    <source>
        <dbReference type="ARBA" id="ARBA00022989"/>
    </source>
</evidence>
<sequence length="339" mass="35875">MDRQVAMQGQSLVETATPVAPRLSSVARRRQIREKLIAGFITVMAFTGIAALVLILVFVAKEALALFLEEEARKEASLSKMFLPQVVRAGKPAAFVWQPVSSVPKVSMIPLFIGTLKTTLVSMVVAVPVGVAGALFAAEFAPRKLREVLKPTIELLAGIPSVVLGFFALMVLASFMQETFGLNSRLNAVVAGLGLSLAIVPVIFTVAEDALTSVPRSYREASLALGATPWETAWKVVLPAAAPGILAACVLGFGRAIGETMIVLMASGNAAIVSASLSDSVRSMSATIAAEMGEVVVGSPHYSLLFFIGVELFLFTFILNMLANVWTRKVLKRLSGAGA</sequence>
<gene>
    <name evidence="8" type="primary">pstC</name>
    <name evidence="8" type="ORF">F0U60_20785</name>
</gene>
<reference evidence="8 9" key="1">
    <citation type="submission" date="2019-08" db="EMBL/GenBank/DDBJ databases">
        <title>Archangium and Cystobacter genomes.</title>
        <authorList>
            <person name="Chen I.-C.K."/>
            <person name="Wielgoss S."/>
        </authorList>
    </citation>
    <scope>NUCLEOTIDE SEQUENCE [LARGE SCALE GENOMIC DNA]</scope>
    <source>
        <strain evidence="8 9">Cbm 6</strain>
    </source>
</reference>
<dbReference type="InterPro" id="IPR011864">
    <property type="entry name" value="Phosphate_PstC"/>
</dbReference>
<feature type="transmembrane region" description="Helical" evidence="5">
    <location>
        <begin position="232"/>
        <end position="257"/>
    </location>
</feature>
<dbReference type="Pfam" id="PF00528">
    <property type="entry name" value="BPD_transp_1"/>
    <property type="match status" value="1"/>
</dbReference>
<evidence type="ECO:0000256" key="2">
    <source>
        <dbReference type="ARBA" id="ARBA00022692"/>
    </source>
</evidence>
<feature type="transmembrane region" description="Helical" evidence="5">
    <location>
        <begin position="36"/>
        <end position="60"/>
    </location>
</feature>
<dbReference type="NCBIfam" id="TIGR02138">
    <property type="entry name" value="phosphate_pstC"/>
    <property type="match status" value="1"/>
</dbReference>
<evidence type="ECO:0000259" key="7">
    <source>
        <dbReference type="PROSITE" id="PS50928"/>
    </source>
</evidence>
<keyword evidence="6" id="KW-1003">Cell membrane</keyword>
<evidence type="ECO:0000313" key="9">
    <source>
        <dbReference type="Proteomes" id="UP001611383"/>
    </source>
</evidence>
<dbReference type="RefSeq" id="WP_395822503.1">
    <property type="nucleotide sequence ID" value="NZ_CP043494.1"/>
</dbReference>
<keyword evidence="4 5" id="KW-0472">Membrane</keyword>
<feature type="transmembrane region" description="Helical" evidence="5">
    <location>
        <begin position="188"/>
        <end position="211"/>
    </location>
</feature>
<dbReference type="Gene3D" id="1.10.3720.10">
    <property type="entry name" value="MetI-like"/>
    <property type="match status" value="1"/>
</dbReference>
<keyword evidence="3 5" id="KW-1133">Transmembrane helix</keyword>
<proteinExistence type="inferred from homology"/>
<organism evidence="8 9">
    <name type="scientific">Archangium minus</name>
    <dbReference type="NCBI Taxonomy" id="83450"/>
    <lineage>
        <taxon>Bacteria</taxon>
        <taxon>Pseudomonadati</taxon>
        <taxon>Myxococcota</taxon>
        <taxon>Myxococcia</taxon>
        <taxon>Myxococcales</taxon>
        <taxon>Cystobacterineae</taxon>
        <taxon>Archangiaceae</taxon>
        <taxon>Archangium</taxon>
    </lineage>
</organism>
<keyword evidence="5" id="KW-0813">Transport</keyword>
<feature type="transmembrane region" description="Helical" evidence="5">
    <location>
        <begin position="302"/>
        <end position="323"/>
    </location>
</feature>
<dbReference type="Proteomes" id="UP001611383">
    <property type="component" value="Chromosome"/>
</dbReference>
<comment type="function">
    <text evidence="6">Part of the binding-protein-dependent transport system for phosphate; probably responsible for the translocation of the substrate across the membrane.</text>
</comment>
<dbReference type="PANTHER" id="PTHR42727">
    <property type="entry name" value="PHOSPHATE TRANSPORT SYSTEM PERMEASE PROTEIN"/>
    <property type="match status" value="1"/>
</dbReference>
<dbReference type="EMBL" id="CP043494">
    <property type="protein sequence ID" value="WNG46282.1"/>
    <property type="molecule type" value="Genomic_DNA"/>
</dbReference>
<keyword evidence="6" id="KW-0592">Phosphate transport</keyword>
<comment type="subcellular location">
    <subcellularLocation>
        <location evidence="1 5">Cell membrane</location>
        <topology evidence="1 5">Multi-pass membrane protein</topology>
    </subcellularLocation>
</comment>
<name>A0ABY9WVG0_9BACT</name>
<dbReference type="PANTHER" id="PTHR42727:SF1">
    <property type="entry name" value="PHOSPHATE TRANSPORT SYSTEM PERMEASE"/>
    <property type="match status" value="1"/>
</dbReference>